<dbReference type="Proteomes" id="UP000229317">
    <property type="component" value="Unassembled WGS sequence"/>
</dbReference>
<evidence type="ECO:0000313" key="2">
    <source>
        <dbReference type="Proteomes" id="UP000229317"/>
    </source>
</evidence>
<dbReference type="EMBL" id="PCVO01000023">
    <property type="protein sequence ID" value="PIQ75375.1"/>
    <property type="molecule type" value="Genomic_DNA"/>
</dbReference>
<comment type="caution">
    <text evidence="1">The sequence shown here is derived from an EMBL/GenBank/DDBJ whole genome shotgun (WGS) entry which is preliminary data.</text>
</comment>
<sequence>MTKKGGRKMIEAWRQREIERNKLLDELMRTFFILEEKEERLIGLGFCEVLIKYLESKQTGVLGLEKRDESAKLFFNGMLPKIKSFGRAPEEVDFVIAELLKKILNSALMPFNSALTSLEIRNPKLIFGADSAMTQQKLPGEEG</sequence>
<gene>
    <name evidence="1" type="ORF">COV84_01575</name>
</gene>
<proteinExistence type="predicted"/>
<evidence type="ECO:0000313" key="1">
    <source>
        <dbReference type="EMBL" id="PIQ75375.1"/>
    </source>
</evidence>
<protein>
    <submittedName>
        <fullName evidence="1">Uncharacterized protein</fullName>
    </submittedName>
</protein>
<accession>A0A2H0KVP8</accession>
<organism evidence="1 2">
    <name type="scientific">Candidatus Portnoybacteria bacterium CG11_big_fil_rev_8_21_14_0_20_40_15</name>
    <dbReference type="NCBI Taxonomy" id="1974817"/>
    <lineage>
        <taxon>Bacteria</taxon>
        <taxon>Candidatus Portnoyibacteriota</taxon>
    </lineage>
</organism>
<dbReference type="AlphaFoldDB" id="A0A2H0KVP8"/>
<reference evidence="1 2" key="1">
    <citation type="submission" date="2017-09" db="EMBL/GenBank/DDBJ databases">
        <title>Depth-based differentiation of microbial function through sediment-hosted aquifers and enrichment of novel symbionts in the deep terrestrial subsurface.</title>
        <authorList>
            <person name="Probst A.J."/>
            <person name="Ladd B."/>
            <person name="Jarett J.K."/>
            <person name="Geller-Mcgrath D.E."/>
            <person name="Sieber C.M."/>
            <person name="Emerson J.B."/>
            <person name="Anantharaman K."/>
            <person name="Thomas B.C."/>
            <person name="Malmstrom R."/>
            <person name="Stieglmeier M."/>
            <person name="Klingl A."/>
            <person name="Woyke T."/>
            <person name="Ryan C.M."/>
            <person name="Banfield J.F."/>
        </authorList>
    </citation>
    <scope>NUCLEOTIDE SEQUENCE [LARGE SCALE GENOMIC DNA]</scope>
    <source>
        <strain evidence="1">CG11_big_fil_rev_8_21_14_0_20_40_15</strain>
    </source>
</reference>
<name>A0A2H0KVP8_9BACT</name>